<dbReference type="Proteomes" id="UP000192288">
    <property type="component" value="Unassembled WGS sequence"/>
</dbReference>
<dbReference type="InterPro" id="IPR029058">
    <property type="entry name" value="AB_hydrolase_fold"/>
</dbReference>
<dbReference type="InterPro" id="IPR022267">
    <property type="entry name" value="Asp2"/>
</dbReference>
<dbReference type="GO" id="GO:0015031">
    <property type="term" value="P:protein transport"/>
    <property type="evidence" value="ECO:0007669"/>
    <property type="project" value="InterPro"/>
</dbReference>
<accession>A0A1X0VCA0</accession>
<dbReference type="Pfam" id="PF16929">
    <property type="entry name" value="Asp2"/>
    <property type="match status" value="1"/>
</dbReference>
<proteinExistence type="predicted"/>
<reference evidence="1 2" key="1">
    <citation type="journal article" date="2017" name="Front. Microbiol.">
        <title>Genomic Characterization of Dairy Associated Leuconostoc Species and Diversity of Leuconostocs in Undefined Mixed Mesophilic Starter Cultures.</title>
        <authorList>
            <person name="Frantzen C.A."/>
            <person name="Kot W."/>
            <person name="Pedersen T.B."/>
            <person name="Ardo Y.M."/>
            <person name="Broadbent J.R."/>
            <person name="Neve H."/>
            <person name="Hansen L.H."/>
            <person name="Dal Bello F."/>
            <person name="Ostlie H.M."/>
            <person name="Kleppen H.P."/>
            <person name="Vogensen F.K."/>
            <person name="Holo H."/>
        </authorList>
    </citation>
    <scope>NUCLEOTIDE SEQUENCE [LARGE SCALE GENOMIC DNA]</scope>
    <source>
        <strain evidence="1 2">LMGCF08</strain>
    </source>
</reference>
<dbReference type="eggNOG" id="COG1073">
    <property type="taxonomic scope" value="Bacteria"/>
</dbReference>
<dbReference type="SUPFAM" id="SSF53474">
    <property type="entry name" value="alpha/beta-Hydrolases"/>
    <property type="match status" value="1"/>
</dbReference>
<dbReference type="NCBIfam" id="TIGR03712">
    <property type="entry name" value="acc_sec_asp2"/>
    <property type="match status" value="1"/>
</dbReference>
<gene>
    <name evidence="1" type="ORF">BMR96_07825</name>
</gene>
<dbReference type="STRING" id="33968.BMS77_08405"/>
<evidence type="ECO:0000313" key="2">
    <source>
        <dbReference type="Proteomes" id="UP000192288"/>
    </source>
</evidence>
<dbReference type="EMBL" id="MPLS01000030">
    <property type="protein sequence ID" value="ORI97311.1"/>
    <property type="molecule type" value="Genomic_DNA"/>
</dbReference>
<protein>
    <submittedName>
        <fullName evidence="1">Accessory Sec system protein Asp2</fullName>
    </submittedName>
</protein>
<name>A0A1X0VCA0_LEUPS</name>
<dbReference type="Gene3D" id="3.40.50.1820">
    <property type="entry name" value="alpha/beta hydrolase"/>
    <property type="match status" value="1"/>
</dbReference>
<dbReference type="RefSeq" id="WP_080519494.1">
    <property type="nucleotide sequence ID" value="NZ_MPLS01000030.1"/>
</dbReference>
<sequence length="506" mass="57269">MTTSILQIGAIDWTPEITAPLDWHYTSIFDLPTFLATQKDPYILEQTYVVLTDDVLESSLLSSQIQEWPAFRVIYFATQIAPEFQTILSERRAFAISETTPERVSKRILTDLYLGQQGFATRFSETQFLPTVPSGIHFSRMGRFLARFEGDFGSEWQQIGTLQTLKTDFIANQTNEIWLDYRQTDTAAAALLFIFYRDGAILTQDMIKGDALRRMTQVQAPADYDSYQIIVLGSGKGQLTLHVVHQRRSRHGLGHLLPGGQWQLTSEDEEVLSYFNPGTLPKPLVVNFSGARLHVDGFEMASAFNQLGVPYLLFTDARMQGGAFDVGSPAYEQTVIDIIKRAMAELNLTSQDVILTGYSMGSYPAMYYAGDIKPGALVLAKPIINLGTLTADAEFAHQYNQDWTLDVRRHLTGYVRPNDTESLNQKLWRHISTVDWSTTTVALLTMEQDNYDGDSLPELLDYLDTHHALLTHQVEAGYHNEKIDEMVDFMMTQLTQLRDNRLAEDE</sequence>
<evidence type="ECO:0000313" key="1">
    <source>
        <dbReference type="EMBL" id="ORI97311.1"/>
    </source>
</evidence>
<comment type="caution">
    <text evidence="1">The sequence shown here is derived from an EMBL/GenBank/DDBJ whole genome shotgun (WGS) entry which is preliminary data.</text>
</comment>
<dbReference type="AlphaFoldDB" id="A0A1X0VCA0"/>
<organism evidence="1 2">
    <name type="scientific">Leuconostoc pseudomesenteroides</name>
    <dbReference type="NCBI Taxonomy" id="33968"/>
    <lineage>
        <taxon>Bacteria</taxon>
        <taxon>Bacillati</taxon>
        <taxon>Bacillota</taxon>
        <taxon>Bacilli</taxon>
        <taxon>Lactobacillales</taxon>
        <taxon>Lactobacillaceae</taxon>
        <taxon>Leuconostoc</taxon>
    </lineage>
</organism>